<dbReference type="SUPFAM" id="SSF52540">
    <property type="entry name" value="P-loop containing nucleoside triphosphate hydrolases"/>
    <property type="match status" value="1"/>
</dbReference>
<dbReference type="NCBIfam" id="TIGR00487">
    <property type="entry name" value="IF-2"/>
    <property type="match status" value="1"/>
</dbReference>
<dbReference type="Pfam" id="PF04760">
    <property type="entry name" value="IF2_N"/>
    <property type="match status" value="2"/>
</dbReference>
<feature type="region of interest" description="Disordered" evidence="10">
    <location>
        <begin position="132"/>
        <end position="245"/>
    </location>
</feature>
<dbReference type="GO" id="GO:0003743">
    <property type="term" value="F:translation initiation factor activity"/>
    <property type="evidence" value="ECO:0007669"/>
    <property type="project" value="UniProtKB-UniRule"/>
</dbReference>
<gene>
    <name evidence="8" type="primary">infB</name>
    <name evidence="12" type="ORF">SAMN00808754_1276</name>
</gene>
<feature type="region of interest" description="G-domain" evidence="8">
    <location>
        <begin position="370"/>
        <end position="518"/>
    </location>
</feature>
<protein>
    <recommendedName>
        <fullName evidence="2 8">Translation initiation factor IF-2</fullName>
    </recommendedName>
</protein>
<keyword evidence="13" id="KW-1185">Reference proteome</keyword>
<dbReference type="PANTHER" id="PTHR43381:SF5">
    <property type="entry name" value="TR-TYPE G DOMAIN-CONTAINING PROTEIN"/>
    <property type="match status" value="1"/>
</dbReference>
<organism evidence="12 13">
    <name type="scientific">Thermanaeromonas toyohensis ToBE</name>
    <dbReference type="NCBI Taxonomy" id="698762"/>
    <lineage>
        <taxon>Bacteria</taxon>
        <taxon>Bacillati</taxon>
        <taxon>Bacillota</taxon>
        <taxon>Clostridia</taxon>
        <taxon>Neomoorellales</taxon>
        <taxon>Neomoorellaceae</taxon>
        <taxon>Thermanaeromonas</taxon>
    </lineage>
</organism>
<evidence type="ECO:0000256" key="10">
    <source>
        <dbReference type="SAM" id="MobiDB-lite"/>
    </source>
</evidence>
<feature type="binding site" evidence="8">
    <location>
        <begin position="422"/>
        <end position="426"/>
    </location>
    <ligand>
        <name>GTP</name>
        <dbReference type="ChEBI" id="CHEBI:37565"/>
    </ligand>
</feature>
<evidence type="ECO:0000313" key="12">
    <source>
        <dbReference type="EMBL" id="SMB95562.1"/>
    </source>
</evidence>
<dbReference type="GO" id="GO:0005829">
    <property type="term" value="C:cytosol"/>
    <property type="evidence" value="ECO:0007669"/>
    <property type="project" value="TreeGrafter"/>
</dbReference>
<keyword evidence="3 8" id="KW-0396">Initiation factor</keyword>
<dbReference type="PANTHER" id="PTHR43381">
    <property type="entry name" value="TRANSLATION INITIATION FACTOR IF-2-RELATED"/>
    <property type="match status" value="1"/>
</dbReference>
<dbReference type="STRING" id="698762.SAMN00808754_1276"/>
<dbReference type="SUPFAM" id="SSF50447">
    <property type="entry name" value="Translation proteins"/>
    <property type="match status" value="2"/>
</dbReference>
<comment type="subcellular location">
    <subcellularLocation>
        <location evidence="8">Cytoplasm</location>
    </subcellularLocation>
</comment>
<dbReference type="CDD" id="cd03692">
    <property type="entry name" value="mtIF2_IVc"/>
    <property type="match status" value="1"/>
</dbReference>
<evidence type="ECO:0000256" key="1">
    <source>
        <dbReference type="ARBA" id="ARBA00007733"/>
    </source>
</evidence>
<dbReference type="InterPro" id="IPR009000">
    <property type="entry name" value="Transl_B-barrel_sf"/>
</dbReference>
<dbReference type="FunFam" id="3.40.50.10050:FF:000001">
    <property type="entry name" value="Translation initiation factor IF-2"/>
    <property type="match status" value="1"/>
</dbReference>
<evidence type="ECO:0000256" key="6">
    <source>
        <dbReference type="ARBA" id="ARBA00023134"/>
    </source>
</evidence>
<dbReference type="AlphaFoldDB" id="A0A1W1VQA4"/>
<dbReference type="InterPro" id="IPR000178">
    <property type="entry name" value="TF_IF2_bacterial-like"/>
</dbReference>
<feature type="compositionally biased region" description="Basic and acidic residues" evidence="10">
    <location>
        <begin position="229"/>
        <end position="245"/>
    </location>
</feature>
<dbReference type="Proteomes" id="UP000192569">
    <property type="component" value="Chromosome I"/>
</dbReference>
<dbReference type="FunFam" id="3.40.50.300:FF:000019">
    <property type="entry name" value="Translation initiation factor IF-2"/>
    <property type="match status" value="1"/>
</dbReference>
<comment type="similarity">
    <text evidence="1 8 9">Belongs to the TRAFAC class translation factor GTPase superfamily. Classic translation factor GTPase family. IF-2 subfamily.</text>
</comment>
<dbReference type="Pfam" id="PF00009">
    <property type="entry name" value="GTP_EFTU"/>
    <property type="match status" value="1"/>
</dbReference>
<comment type="function">
    <text evidence="7 8 9">One of the essential components for the initiation of protein synthesis. Protects formylmethionyl-tRNA from spontaneous hydrolysis and promotes its binding to the 30S ribosomal subunits. Also involved in the hydrolysis of GTP during the formation of the 70S ribosomal complex.</text>
</comment>
<feature type="compositionally biased region" description="Basic and acidic residues" evidence="10">
    <location>
        <begin position="170"/>
        <end position="200"/>
    </location>
</feature>
<dbReference type="PROSITE" id="PS51722">
    <property type="entry name" value="G_TR_2"/>
    <property type="match status" value="1"/>
</dbReference>
<proteinExistence type="inferred from homology"/>
<dbReference type="HAMAP" id="MF_00100_B">
    <property type="entry name" value="IF_2_B"/>
    <property type="match status" value="1"/>
</dbReference>
<dbReference type="RefSeq" id="WP_084664912.1">
    <property type="nucleotide sequence ID" value="NZ_LT838272.1"/>
</dbReference>
<dbReference type="InterPro" id="IPR053905">
    <property type="entry name" value="EF-G-like_DII"/>
</dbReference>
<evidence type="ECO:0000256" key="7">
    <source>
        <dbReference type="ARBA" id="ARBA00025162"/>
    </source>
</evidence>
<dbReference type="Gene3D" id="3.40.50.10050">
    <property type="entry name" value="Translation initiation factor IF- 2, domain 3"/>
    <property type="match status" value="1"/>
</dbReference>
<dbReference type="OrthoDB" id="9811804at2"/>
<dbReference type="GO" id="GO:0005525">
    <property type="term" value="F:GTP binding"/>
    <property type="evidence" value="ECO:0007669"/>
    <property type="project" value="UniProtKB-KW"/>
</dbReference>
<sequence>MAKTRVFELAKELRVSHKELMDTMASLGIYTRSHMSVLENGEVIKIRNYYRHLRRAAKAAAQAAIQSATETEGAPGPATHVGETNVQPAAPQPVLPQERPEEGGATAELKQVPVPEQQEVVLREKAEGVAKAEAVVEEKPSAPPERSREVAKIAKASPGKPEVAPITSSRVEKVEKIDKPEKGEKVRPRGRERREKERKGKVTPLDTARPLRKRAESKPLRIPKPPELGTKETQEKRRERPGKIEAKARERIRDRFLEEEREEERLVWREKPRPKVKEQPEPPRVVPHVVLSGPLTVQELAKKLNKTAAEVIKKLMSLGVMATINQELDVDTAAIAAQELGAEVEIKIERPITELPDIPDDPATLKPRPPVVTVMGHVDHGKTSLLDAIRHTNVTATEAGGITQHIGAYQVTVNGRKITFLDTPGHEAFTAMRARGAQVTDIAVLVVAADDGVMPQTVEAINHAKAANVPIIVAINKIDKPDANPERIKQQLTEYELVPEEWGGDTIMVPVSALKKQGLEQLLEMILLVADLQELKANPDRPARGVVIEAKLDRGRGPVATVLVQKGTLKVGDTLVAGSVYGRVRAMLDDRGNRVQEAPPSTPVEILGLNDVPEAGDIFQVVEDEKLARQVAEERLIEKRQKELQVAAKTSLDEIFKQMEAGQLKELKVILKADVQGSVEALRNSLERLSNEEVKVNIIHSGVGAITETDVMLAAASKAIIIGFQVRPDANARKAAEGTGVEIRLYRVIYEVLDDIKAAMVGLLEPEKREVFLGRAEVRATFKVPKVGTVAGCYVSEGKIVNRALVRLIRDGVVIYEGRIASLKRFKDDVREVAQGFECGIGLEKFNDIKEGDIIEAYTIEEIRREL</sequence>
<dbReference type="SUPFAM" id="SSF52156">
    <property type="entry name" value="Initiation factor IF2/eIF5b, domain 3"/>
    <property type="match status" value="1"/>
</dbReference>
<evidence type="ECO:0000256" key="5">
    <source>
        <dbReference type="ARBA" id="ARBA00022917"/>
    </source>
</evidence>
<name>A0A1W1VQA4_9FIRM</name>
<feature type="domain" description="Tr-type G" evidence="11">
    <location>
        <begin position="367"/>
        <end position="536"/>
    </location>
</feature>
<feature type="region of interest" description="Disordered" evidence="10">
    <location>
        <begin position="67"/>
        <end position="116"/>
    </location>
</feature>
<dbReference type="GO" id="GO:0003924">
    <property type="term" value="F:GTPase activity"/>
    <property type="evidence" value="ECO:0007669"/>
    <property type="project" value="UniProtKB-UniRule"/>
</dbReference>
<dbReference type="Pfam" id="PF11987">
    <property type="entry name" value="IF-2"/>
    <property type="match status" value="1"/>
</dbReference>
<keyword evidence="6 8" id="KW-0342">GTP-binding</keyword>
<dbReference type="InterPro" id="IPR000795">
    <property type="entry name" value="T_Tr_GTP-bd_dom"/>
</dbReference>
<keyword evidence="4 8" id="KW-0547">Nucleotide-binding</keyword>
<evidence type="ECO:0000256" key="3">
    <source>
        <dbReference type="ARBA" id="ARBA00022540"/>
    </source>
</evidence>
<evidence type="ECO:0000256" key="4">
    <source>
        <dbReference type="ARBA" id="ARBA00022741"/>
    </source>
</evidence>
<dbReference type="Pfam" id="PF22042">
    <property type="entry name" value="EF-G_D2"/>
    <property type="match status" value="1"/>
</dbReference>
<evidence type="ECO:0000256" key="2">
    <source>
        <dbReference type="ARBA" id="ARBA00020675"/>
    </source>
</evidence>
<dbReference type="InterPro" id="IPR036925">
    <property type="entry name" value="TIF_IF2_dom3_sf"/>
</dbReference>
<feature type="binding site" evidence="8">
    <location>
        <begin position="476"/>
        <end position="479"/>
    </location>
    <ligand>
        <name>GTP</name>
        <dbReference type="ChEBI" id="CHEBI:37565"/>
    </ligand>
</feature>
<dbReference type="InterPro" id="IPR027417">
    <property type="entry name" value="P-loop_NTPase"/>
</dbReference>
<dbReference type="FunFam" id="2.40.30.10:FF:000008">
    <property type="entry name" value="Translation initiation factor IF-2"/>
    <property type="match status" value="1"/>
</dbReference>
<evidence type="ECO:0000256" key="9">
    <source>
        <dbReference type="RuleBase" id="RU000644"/>
    </source>
</evidence>
<dbReference type="InterPro" id="IPR044145">
    <property type="entry name" value="IF2_II"/>
</dbReference>
<keyword evidence="8" id="KW-0963">Cytoplasm</keyword>
<dbReference type="InterPro" id="IPR023115">
    <property type="entry name" value="TIF_IF2_dom3"/>
</dbReference>
<dbReference type="InterPro" id="IPR015760">
    <property type="entry name" value="TIF_IF2"/>
</dbReference>
<dbReference type="InterPro" id="IPR006847">
    <property type="entry name" value="IF2_N"/>
</dbReference>
<dbReference type="PROSITE" id="PS01176">
    <property type="entry name" value="IF2"/>
    <property type="match status" value="1"/>
</dbReference>
<dbReference type="FunFam" id="2.40.30.10:FF:000007">
    <property type="entry name" value="Translation initiation factor IF-2"/>
    <property type="match status" value="1"/>
</dbReference>
<feature type="binding site" evidence="8">
    <location>
        <begin position="376"/>
        <end position="383"/>
    </location>
    <ligand>
        <name>GTP</name>
        <dbReference type="ChEBI" id="CHEBI:37565"/>
    </ligand>
</feature>
<dbReference type="EMBL" id="LT838272">
    <property type="protein sequence ID" value="SMB95562.1"/>
    <property type="molecule type" value="Genomic_DNA"/>
</dbReference>
<dbReference type="CDD" id="cd01887">
    <property type="entry name" value="IF2_eIF5B"/>
    <property type="match status" value="1"/>
</dbReference>
<evidence type="ECO:0000313" key="13">
    <source>
        <dbReference type="Proteomes" id="UP000192569"/>
    </source>
</evidence>
<reference evidence="12 13" key="1">
    <citation type="submission" date="2017-04" db="EMBL/GenBank/DDBJ databases">
        <authorList>
            <person name="Afonso C.L."/>
            <person name="Miller P.J."/>
            <person name="Scott M.A."/>
            <person name="Spackman E."/>
            <person name="Goraichik I."/>
            <person name="Dimitrov K.M."/>
            <person name="Suarez D.L."/>
            <person name="Swayne D.E."/>
        </authorList>
    </citation>
    <scope>NUCLEOTIDE SEQUENCE [LARGE SCALE GENOMIC DNA]</scope>
    <source>
        <strain evidence="12 13">ToBE</strain>
    </source>
</reference>
<dbReference type="NCBIfam" id="TIGR00231">
    <property type="entry name" value="small_GTP"/>
    <property type="match status" value="1"/>
</dbReference>
<dbReference type="CDD" id="cd03702">
    <property type="entry name" value="IF2_mtIF2_II"/>
    <property type="match status" value="1"/>
</dbReference>
<dbReference type="Gene3D" id="3.40.50.300">
    <property type="entry name" value="P-loop containing nucleotide triphosphate hydrolases"/>
    <property type="match status" value="1"/>
</dbReference>
<dbReference type="Gene3D" id="2.40.30.10">
    <property type="entry name" value="Translation factors"/>
    <property type="match status" value="2"/>
</dbReference>
<dbReference type="Gene3D" id="1.10.10.2480">
    <property type="match status" value="1"/>
</dbReference>
<evidence type="ECO:0000256" key="8">
    <source>
        <dbReference type="HAMAP-Rule" id="MF_00100"/>
    </source>
</evidence>
<feature type="compositionally biased region" description="Basic and acidic residues" evidence="10">
    <location>
        <begin position="132"/>
        <end position="152"/>
    </location>
</feature>
<dbReference type="InterPro" id="IPR005225">
    <property type="entry name" value="Small_GTP-bd"/>
</dbReference>
<accession>A0A1W1VQA4</accession>
<keyword evidence="5 8" id="KW-0648">Protein biosynthesis</keyword>
<evidence type="ECO:0000259" key="11">
    <source>
        <dbReference type="PROSITE" id="PS51722"/>
    </source>
</evidence>